<evidence type="ECO:0000256" key="1">
    <source>
        <dbReference type="SAM" id="MobiDB-lite"/>
    </source>
</evidence>
<feature type="region of interest" description="Disordered" evidence="1">
    <location>
        <begin position="1"/>
        <end position="71"/>
    </location>
</feature>
<feature type="compositionally biased region" description="Polar residues" evidence="1">
    <location>
        <begin position="34"/>
        <end position="56"/>
    </location>
</feature>
<protein>
    <submittedName>
        <fullName evidence="2">Uncharacterized protein</fullName>
    </submittedName>
</protein>
<comment type="caution">
    <text evidence="2">The sequence shown here is derived from an EMBL/GenBank/DDBJ whole genome shotgun (WGS) entry which is preliminary data.</text>
</comment>
<dbReference type="Proteomes" id="UP001432322">
    <property type="component" value="Unassembled WGS sequence"/>
</dbReference>
<organism evidence="2 3">
    <name type="scientific">Pristionchus fissidentatus</name>
    <dbReference type="NCBI Taxonomy" id="1538716"/>
    <lineage>
        <taxon>Eukaryota</taxon>
        <taxon>Metazoa</taxon>
        <taxon>Ecdysozoa</taxon>
        <taxon>Nematoda</taxon>
        <taxon>Chromadorea</taxon>
        <taxon>Rhabditida</taxon>
        <taxon>Rhabditina</taxon>
        <taxon>Diplogasteromorpha</taxon>
        <taxon>Diplogasteroidea</taxon>
        <taxon>Neodiplogasteridae</taxon>
        <taxon>Pristionchus</taxon>
    </lineage>
</organism>
<evidence type="ECO:0000313" key="2">
    <source>
        <dbReference type="EMBL" id="GMT30254.1"/>
    </source>
</evidence>
<feature type="non-terminal residue" evidence="2">
    <location>
        <position position="114"/>
    </location>
</feature>
<keyword evidence="3" id="KW-1185">Reference proteome</keyword>
<accession>A0AAV5WHP1</accession>
<name>A0AAV5WHP1_9BILA</name>
<sequence>KTPRYRLMQMPGTNNSEKSSEKQAGLLKKRMSVGVSSVSQISRGNSRNSAGPSGPSSPKRIKVEEEEEEIDGTNRMENLMSFAEDCEKAVKYEDEPVPFVSEDEVKIEVDEGGR</sequence>
<dbReference type="AlphaFoldDB" id="A0AAV5WHP1"/>
<dbReference type="EMBL" id="BTSY01000005">
    <property type="protein sequence ID" value="GMT30254.1"/>
    <property type="molecule type" value="Genomic_DNA"/>
</dbReference>
<feature type="non-terminal residue" evidence="2">
    <location>
        <position position="1"/>
    </location>
</feature>
<evidence type="ECO:0000313" key="3">
    <source>
        <dbReference type="Proteomes" id="UP001432322"/>
    </source>
</evidence>
<gene>
    <name evidence="2" type="ORF">PFISCL1PPCAC_21551</name>
</gene>
<reference evidence="2" key="1">
    <citation type="submission" date="2023-10" db="EMBL/GenBank/DDBJ databases">
        <title>Genome assembly of Pristionchus species.</title>
        <authorList>
            <person name="Yoshida K."/>
            <person name="Sommer R.J."/>
        </authorList>
    </citation>
    <scope>NUCLEOTIDE SEQUENCE</scope>
    <source>
        <strain evidence="2">RS5133</strain>
    </source>
</reference>
<proteinExistence type="predicted"/>